<evidence type="ECO:0000259" key="1">
    <source>
        <dbReference type="Pfam" id="PF12680"/>
    </source>
</evidence>
<dbReference type="Proteomes" id="UP001183202">
    <property type="component" value="Unassembled WGS sequence"/>
</dbReference>
<gene>
    <name evidence="2" type="ORF">RM445_11795</name>
</gene>
<keyword evidence="3" id="KW-1185">Reference proteome</keyword>
<feature type="domain" description="SnoaL-like" evidence="1">
    <location>
        <begin position="23"/>
        <end position="126"/>
    </location>
</feature>
<dbReference type="EMBL" id="JAVREJ010000006">
    <property type="protein sequence ID" value="MDT0350206.1"/>
    <property type="molecule type" value="Genomic_DNA"/>
</dbReference>
<dbReference type="InterPro" id="IPR037401">
    <property type="entry name" value="SnoaL-like"/>
</dbReference>
<name>A0ABU2N8Z2_9PSEU</name>
<protein>
    <submittedName>
        <fullName evidence="2">Nuclear transport factor 2 family protein</fullName>
    </submittedName>
</protein>
<dbReference type="Gene3D" id="3.10.450.50">
    <property type="match status" value="1"/>
</dbReference>
<evidence type="ECO:0000313" key="3">
    <source>
        <dbReference type="Proteomes" id="UP001183202"/>
    </source>
</evidence>
<organism evidence="2 3">
    <name type="scientific">Pseudonocardia charpentierae</name>
    <dbReference type="NCBI Taxonomy" id="3075545"/>
    <lineage>
        <taxon>Bacteria</taxon>
        <taxon>Bacillati</taxon>
        <taxon>Actinomycetota</taxon>
        <taxon>Actinomycetes</taxon>
        <taxon>Pseudonocardiales</taxon>
        <taxon>Pseudonocardiaceae</taxon>
        <taxon>Pseudonocardia</taxon>
    </lineage>
</organism>
<dbReference type="Pfam" id="PF12680">
    <property type="entry name" value="SnoaL_2"/>
    <property type="match status" value="1"/>
</dbReference>
<accession>A0ABU2N8Z2</accession>
<dbReference type="InterPro" id="IPR032710">
    <property type="entry name" value="NTF2-like_dom_sf"/>
</dbReference>
<sequence>MTITATTTPDTDTLTANKRLAVAFLDAISDGDVAALTAMITPTWTMEGGPPDLPAGQEGIRVLFAHIGGVEQRWTIDDVIAEGDKVVVRATNHCEQDSFFGVPGRGIVQVFTATFTMQIVDGLVARIWRNAADLQRLFQLGARILPPATMRPSMP</sequence>
<dbReference type="SUPFAM" id="SSF54427">
    <property type="entry name" value="NTF2-like"/>
    <property type="match status" value="1"/>
</dbReference>
<reference evidence="3" key="1">
    <citation type="submission" date="2023-07" db="EMBL/GenBank/DDBJ databases">
        <title>30 novel species of actinomycetes from the DSMZ collection.</title>
        <authorList>
            <person name="Nouioui I."/>
        </authorList>
    </citation>
    <scope>NUCLEOTIDE SEQUENCE [LARGE SCALE GENOMIC DNA]</scope>
    <source>
        <strain evidence="3">DSM 45834</strain>
    </source>
</reference>
<evidence type="ECO:0000313" key="2">
    <source>
        <dbReference type="EMBL" id="MDT0350206.1"/>
    </source>
</evidence>
<comment type="caution">
    <text evidence="2">The sequence shown here is derived from an EMBL/GenBank/DDBJ whole genome shotgun (WGS) entry which is preliminary data.</text>
</comment>
<proteinExistence type="predicted"/>
<dbReference type="RefSeq" id="WP_311556225.1">
    <property type="nucleotide sequence ID" value="NZ_JAVREJ010000006.1"/>
</dbReference>